<keyword evidence="2" id="KW-1185">Reference proteome</keyword>
<evidence type="ECO:0000313" key="2">
    <source>
        <dbReference type="Proteomes" id="UP001642464"/>
    </source>
</evidence>
<dbReference type="EMBL" id="CAXAMM010020113">
    <property type="protein sequence ID" value="CAK9047307.1"/>
    <property type="molecule type" value="Genomic_DNA"/>
</dbReference>
<evidence type="ECO:0000313" key="1">
    <source>
        <dbReference type="EMBL" id="CAK9047307.1"/>
    </source>
</evidence>
<accession>A0ABP0M737</accession>
<protein>
    <submittedName>
        <fullName evidence="1">Uncharacterized protein</fullName>
    </submittedName>
</protein>
<dbReference type="Proteomes" id="UP001642464">
    <property type="component" value="Unassembled WGS sequence"/>
</dbReference>
<proteinExistence type="predicted"/>
<gene>
    <name evidence="1" type="ORF">SCF082_LOCUS26522</name>
</gene>
<sequence length="98" mass="10895">MGANSSVSNGGPAITEEQWGRMQEVWSKICTNEQFKPKCIIQYGEVDRVVGSNAFVKIADEVFVMLEKANAIWCFVPDEHLSRAKVMVRASMNTAQIA</sequence>
<name>A0ABP0M737_9DINO</name>
<reference evidence="1 2" key="1">
    <citation type="submission" date="2024-02" db="EMBL/GenBank/DDBJ databases">
        <authorList>
            <person name="Chen Y."/>
            <person name="Shah S."/>
            <person name="Dougan E. K."/>
            <person name="Thang M."/>
            <person name="Chan C."/>
        </authorList>
    </citation>
    <scope>NUCLEOTIDE SEQUENCE [LARGE SCALE GENOMIC DNA]</scope>
</reference>
<organism evidence="1 2">
    <name type="scientific">Durusdinium trenchii</name>
    <dbReference type="NCBI Taxonomy" id="1381693"/>
    <lineage>
        <taxon>Eukaryota</taxon>
        <taxon>Sar</taxon>
        <taxon>Alveolata</taxon>
        <taxon>Dinophyceae</taxon>
        <taxon>Suessiales</taxon>
        <taxon>Symbiodiniaceae</taxon>
        <taxon>Durusdinium</taxon>
    </lineage>
</organism>
<comment type="caution">
    <text evidence="1">The sequence shown here is derived from an EMBL/GenBank/DDBJ whole genome shotgun (WGS) entry which is preliminary data.</text>
</comment>